<dbReference type="Pfam" id="PF00460">
    <property type="entry name" value="Flg_bb_rod"/>
    <property type="match status" value="1"/>
</dbReference>
<sequence>MANSLLTGVSGLASHQHMIEVVGNNLANLNTVGFKTGRAHFSDVFYETVKAGGGGGVGAVSGSNATQIGNGSKLASVGIDFGQGILETTASRFDFAIDGEGFFVANSGRGPLYTRAGVFNIDNNGFLVDSSTGFHIQRFGNIGETGAVLPGFQTPGNNSIQIPLGATVPGRATETASVSGNLSSAANGSVRQILESTAMTTSGLPVAGGTLLSNLDSVTTPFQTGDFINVQGTDADGSSISTQIAVDSTTTVAQFVTALDSAFAGADVTLSVNGKLEVTAIDGGLSMLSLNLSENAGNTGVIDFSAIQVLTSQQGSVGDTVRGAIEVFDERGDGHLVSLEFKKQTDNTWTMTADLDPAEGSLIDATVEGITFAPDGSISGVTGPDSQLVFHFTGQPDPQAVQMTFGSTGTLSGLTSIPGESSVATTQDGFSTGTLVDINVEGNGLIEGVGSNGLRFPLAQMALATFKNPHGLSAQGNNFFSDSIASGDAFVGQPGTGGRGRIASGQLENSNVDIAVEFTRLILAQRGFSANARTITVTDEILQELNSLIR</sequence>
<comment type="subcellular location">
    <subcellularLocation>
        <location evidence="1 5">Bacterial flagellum basal body</location>
    </subcellularLocation>
</comment>
<dbReference type="KEGG" id="tpol:Mal48_20550"/>
<organism evidence="10 11">
    <name type="scientific">Thalassoglobus polymorphus</name>
    <dbReference type="NCBI Taxonomy" id="2527994"/>
    <lineage>
        <taxon>Bacteria</taxon>
        <taxon>Pseudomonadati</taxon>
        <taxon>Planctomycetota</taxon>
        <taxon>Planctomycetia</taxon>
        <taxon>Planctomycetales</taxon>
        <taxon>Planctomycetaceae</taxon>
        <taxon>Thalassoglobus</taxon>
    </lineage>
</organism>
<feature type="domain" description="Flagellar basal-body/hook protein C-terminal" evidence="7">
    <location>
        <begin position="504"/>
        <end position="548"/>
    </location>
</feature>
<comment type="similarity">
    <text evidence="2 5">Belongs to the flagella basal body rod proteins family.</text>
</comment>
<dbReference type="Pfam" id="PF22692">
    <property type="entry name" value="LlgE_F_G_D1"/>
    <property type="match status" value="1"/>
</dbReference>
<reference evidence="10 11" key="1">
    <citation type="submission" date="2019-02" db="EMBL/GenBank/DDBJ databases">
        <title>Deep-cultivation of Planctomycetes and their phenomic and genomic characterization uncovers novel biology.</title>
        <authorList>
            <person name="Wiegand S."/>
            <person name="Jogler M."/>
            <person name="Boedeker C."/>
            <person name="Pinto D."/>
            <person name="Vollmers J."/>
            <person name="Rivas-Marin E."/>
            <person name="Kohn T."/>
            <person name="Peeters S.H."/>
            <person name="Heuer A."/>
            <person name="Rast P."/>
            <person name="Oberbeckmann S."/>
            <person name="Bunk B."/>
            <person name="Jeske O."/>
            <person name="Meyerdierks A."/>
            <person name="Storesund J.E."/>
            <person name="Kallscheuer N."/>
            <person name="Luecker S."/>
            <person name="Lage O.M."/>
            <person name="Pohl T."/>
            <person name="Merkel B.J."/>
            <person name="Hornburger P."/>
            <person name="Mueller R.-W."/>
            <person name="Bruemmer F."/>
            <person name="Labrenz M."/>
            <person name="Spormann A.M."/>
            <person name="Op den Camp H."/>
            <person name="Overmann J."/>
            <person name="Amann R."/>
            <person name="Jetten M.S.M."/>
            <person name="Mascher T."/>
            <person name="Medema M.H."/>
            <person name="Devos D.P."/>
            <person name="Kaster A.-K."/>
            <person name="Ovreas L."/>
            <person name="Rohde M."/>
            <person name="Galperin M.Y."/>
            <person name="Jogler C."/>
        </authorList>
    </citation>
    <scope>NUCLEOTIDE SEQUENCE [LARGE SCALE GENOMIC DNA]</scope>
    <source>
        <strain evidence="10 11">Mal48</strain>
    </source>
</reference>
<keyword evidence="11" id="KW-1185">Reference proteome</keyword>
<comment type="function">
    <text evidence="5">A flexible structure which links the flagellar filament to the drive apparatus in the basal body.</text>
</comment>
<evidence type="ECO:0000256" key="2">
    <source>
        <dbReference type="ARBA" id="ARBA00009677"/>
    </source>
</evidence>
<evidence type="ECO:0000256" key="5">
    <source>
        <dbReference type="RuleBase" id="RU362116"/>
    </source>
</evidence>
<evidence type="ECO:0000256" key="3">
    <source>
        <dbReference type="ARBA" id="ARBA00019015"/>
    </source>
</evidence>
<dbReference type="Pfam" id="PF07559">
    <property type="entry name" value="FlgE_D2"/>
    <property type="match status" value="1"/>
</dbReference>
<evidence type="ECO:0000313" key="11">
    <source>
        <dbReference type="Proteomes" id="UP000315724"/>
    </source>
</evidence>
<dbReference type="GO" id="GO:0005829">
    <property type="term" value="C:cytosol"/>
    <property type="evidence" value="ECO:0007669"/>
    <property type="project" value="TreeGrafter"/>
</dbReference>
<dbReference type="InterPro" id="IPR053967">
    <property type="entry name" value="LlgE_F_G-like_D1"/>
</dbReference>
<feature type="domain" description="Flagellar hook protein FlgE D2" evidence="8">
    <location>
        <begin position="324"/>
        <end position="430"/>
    </location>
</feature>
<keyword evidence="10" id="KW-0282">Flagellum</keyword>
<dbReference type="EMBL" id="CP036267">
    <property type="protein sequence ID" value="QDT32808.1"/>
    <property type="molecule type" value="Genomic_DNA"/>
</dbReference>
<evidence type="ECO:0000256" key="4">
    <source>
        <dbReference type="ARBA" id="ARBA00023143"/>
    </source>
</evidence>
<keyword evidence="10" id="KW-0966">Cell projection</keyword>
<protein>
    <recommendedName>
        <fullName evidence="3 5">Flagellar hook protein FlgE</fullName>
    </recommendedName>
</protein>
<evidence type="ECO:0000259" key="8">
    <source>
        <dbReference type="Pfam" id="PF07559"/>
    </source>
</evidence>
<dbReference type="InterPro" id="IPR011491">
    <property type="entry name" value="FlgE_D2"/>
</dbReference>
<evidence type="ECO:0000313" key="10">
    <source>
        <dbReference type="EMBL" id="QDT32808.1"/>
    </source>
</evidence>
<evidence type="ECO:0000259" key="7">
    <source>
        <dbReference type="Pfam" id="PF06429"/>
    </source>
</evidence>
<dbReference type="PROSITE" id="PS00588">
    <property type="entry name" value="FLAGELLA_BB_ROD"/>
    <property type="match status" value="1"/>
</dbReference>
<dbReference type="NCBIfam" id="TIGR03506">
    <property type="entry name" value="FlgEFG_subfam"/>
    <property type="match status" value="2"/>
</dbReference>
<dbReference type="Pfam" id="PF06429">
    <property type="entry name" value="Flg_bbr_C"/>
    <property type="match status" value="1"/>
</dbReference>
<dbReference type="GO" id="GO:0071978">
    <property type="term" value="P:bacterial-type flagellum-dependent swarming motility"/>
    <property type="evidence" value="ECO:0007669"/>
    <property type="project" value="TreeGrafter"/>
</dbReference>
<feature type="domain" description="Flagellar basal body rod protein N-terminal" evidence="6">
    <location>
        <begin position="5"/>
        <end position="35"/>
    </location>
</feature>
<dbReference type="PANTHER" id="PTHR30435">
    <property type="entry name" value="FLAGELLAR PROTEIN"/>
    <property type="match status" value="1"/>
</dbReference>
<keyword evidence="10" id="KW-0969">Cilium</keyword>
<evidence type="ECO:0000256" key="1">
    <source>
        <dbReference type="ARBA" id="ARBA00004117"/>
    </source>
</evidence>
<keyword evidence="4 5" id="KW-0975">Bacterial flagellum</keyword>
<dbReference type="Proteomes" id="UP000315724">
    <property type="component" value="Chromosome"/>
</dbReference>
<accession>A0A517QME3</accession>
<name>A0A517QME3_9PLAN</name>
<dbReference type="SUPFAM" id="SSF117143">
    <property type="entry name" value="Flagellar hook protein flgE"/>
    <property type="match status" value="1"/>
</dbReference>
<dbReference type="GO" id="GO:0009424">
    <property type="term" value="C:bacterial-type flagellum hook"/>
    <property type="evidence" value="ECO:0007669"/>
    <property type="project" value="TreeGrafter"/>
</dbReference>
<evidence type="ECO:0000259" key="6">
    <source>
        <dbReference type="Pfam" id="PF00460"/>
    </source>
</evidence>
<proteinExistence type="inferred from homology"/>
<dbReference type="InterPro" id="IPR037925">
    <property type="entry name" value="FlgE/F/G-like"/>
</dbReference>
<dbReference type="RefSeq" id="WP_145198351.1">
    <property type="nucleotide sequence ID" value="NZ_CP036267.1"/>
</dbReference>
<dbReference type="InterPro" id="IPR020013">
    <property type="entry name" value="Flagellar_FlgE/F/G"/>
</dbReference>
<dbReference type="GO" id="GO:0009425">
    <property type="term" value="C:bacterial-type flagellum basal body"/>
    <property type="evidence" value="ECO:0007669"/>
    <property type="project" value="UniProtKB-SubCell"/>
</dbReference>
<dbReference type="Gene3D" id="2.60.98.20">
    <property type="entry name" value="Flagellar hook protein FlgE"/>
    <property type="match status" value="1"/>
</dbReference>
<dbReference type="OrthoDB" id="9804559at2"/>
<dbReference type="InterPro" id="IPR010930">
    <property type="entry name" value="Flg_bb/hook_C_dom"/>
</dbReference>
<feature type="domain" description="Flagellar hook protein FlgE/F/G-like D1" evidence="9">
    <location>
        <begin position="96"/>
        <end position="166"/>
    </location>
</feature>
<evidence type="ECO:0000259" key="9">
    <source>
        <dbReference type="Pfam" id="PF22692"/>
    </source>
</evidence>
<dbReference type="InterPro" id="IPR001444">
    <property type="entry name" value="Flag_bb_rod_N"/>
</dbReference>
<dbReference type="PANTHER" id="PTHR30435:SF1">
    <property type="entry name" value="FLAGELLAR HOOK PROTEIN FLGE"/>
    <property type="match status" value="1"/>
</dbReference>
<dbReference type="AlphaFoldDB" id="A0A517QME3"/>
<gene>
    <name evidence="10" type="primary">flgE</name>
    <name evidence="10" type="ORF">Mal48_20550</name>
</gene>
<dbReference type="InterPro" id="IPR037058">
    <property type="entry name" value="Falgellar_hook_FlgE_sf"/>
</dbReference>
<dbReference type="InterPro" id="IPR019776">
    <property type="entry name" value="Flagellar_basal_body_rod_CS"/>
</dbReference>